<evidence type="ECO:0000256" key="1">
    <source>
        <dbReference type="SAM" id="MobiDB-lite"/>
    </source>
</evidence>
<dbReference type="AlphaFoldDB" id="A0A1B6EML2"/>
<protein>
    <recommendedName>
        <fullName evidence="3">Integrase catalytic domain-containing protein</fullName>
    </recommendedName>
</protein>
<name>A0A1B6EML2_9HEMI</name>
<dbReference type="PANTHER" id="PTHR33244">
    <property type="entry name" value="INTEGRASE CATALYTIC DOMAIN-CONTAINING PROTEIN-RELATED"/>
    <property type="match status" value="1"/>
</dbReference>
<evidence type="ECO:0008006" key="3">
    <source>
        <dbReference type="Google" id="ProtNLM"/>
    </source>
</evidence>
<gene>
    <name evidence="2" type="ORF">g.47706</name>
</gene>
<organism evidence="2">
    <name type="scientific">Cuerna arida</name>
    <dbReference type="NCBI Taxonomy" id="1464854"/>
    <lineage>
        <taxon>Eukaryota</taxon>
        <taxon>Metazoa</taxon>
        <taxon>Ecdysozoa</taxon>
        <taxon>Arthropoda</taxon>
        <taxon>Hexapoda</taxon>
        <taxon>Insecta</taxon>
        <taxon>Pterygota</taxon>
        <taxon>Neoptera</taxon>
        <taxon>Paraneoptera</taxon>
        <taxon>Hemiptera</taxon>
        <taxon>Auchenorrhyncha</taxon>
        <taxon>Membracoidea</taxon>
        <taxon>Cicadellidae</taxon>
        <taxon>Cicadellinae</taxon>
        <taxon>Proconiini</taxon>
        <taxon>Cuerna</taxon>
    </lineage>
</organism>
<evidence type="ECO:0000313" key="2">
    <source>
        <dbReference type="EMBL" id="JAS39168.1"/>
    </source>
</evidence>
<dbReference type="PANTHER" id="PTHR33244:SF3">
    <property type="entry name" value="PEPTIDASE A2 DOMAIN-CONTAINING PROTEIN"/>
    <property type="match status" value="1"/>
</dbReference>
<reference evidence="2" key="1">
    <citation type="submission" date="2015-11" db="EMBL/GenBank/DDBJ databases">
        <title>De novo transcriptome assembly of four potential Pierce s Disease insect vectors from Arizona vineyards.</title>
        <authorList>
            <person name="Tassone E.E."/>
        </authorList>
    </citation>
    <scope>NUCLEOTIDE SEQUENCE</scope>
</reference>
<proteinExistence type="predicted"/>
<dbReference type="EMBL" id="GECZ01030601">
    <property type="protein sequence ID" value="JAS39168.1"/>
    <property type="molecule type" value="Transcribed_RNA"/>
</dbReference>
<accession>A0A1B6EML2</accession>
<feature type="non-terminal residue" evidence="2">
    <location>
        <position position="179"/>
    </location>
</feature>
<feature type="non-terminal residue" evidence="2">
    <location>
        <position position="1"/>
    </location>
</feature>
<feature type="region of interest" description="Disordered" evidence="1">
    <location>
        <begin position="160"/>
        <end position="179"/>
    </location>
</feature>
<sequence>TSSPKFSLSNGEAEAAVKVAKMVLKKNSGDPYLALLAYRTTLLQNSYSPSQLLMNRRLRSTLPQTQDILKEVPDLNNLKIKEECYRKKYKMFYNKRHKVVPLTPLKVGESVWIIDLKRHGKIVQVSDYPRSYLVETEGGRTVRRNRFHLKATPYHLDTCPLPQRGAANREDDIANNVSK</sequence>